<evidence type="ECO:0000256" key="9">
    <source>
        <dbReference type="SAM" id="Phobius"/>
    </source>
</evidence>
<keyword evidence="2" id="KW-0813">Transport</keyword>
<feature type="transmembrane region" description="Helical" evidence="9">
    <location>
        <begin position="329"/>
        <end position="350"/>
    </location>
</feature>
<dbReference type="InterPro" id="IPR006327">
    <property type="entry name" value="PTS_IIC_fruc"/>
</dbReference>
<keyword evidence="12" id="KW-1185">Reference proteome</keyword>
<dbReference type="GO" id="GO:0005886">
    <property type="term" value="C:plasma membrane"/>
    <property type="evidence" value="ECO:0007669"/>
    <property type="project" value="UniProtKB-SubCell"/>
</dbReference>
<evidence type="ECO:0000313" key="11">
    <source>
        <dbReference type="EMBL" id="EDS17447.1"/>
    </source>
</evidence>
<dbReference type="GO" id="GO:0090563">
    <property type="term" value="F:protein-phosphocysteine-sugar phosphotransferase activity"/>
    <property type="evidence" value="ECO:0007669"/>
    <property type="project" value="TreeGrafter"/>
</dbReference>
<keyword evidence="8 9" id="KW-0472">Membrane</keyword>
<dbReference type="AlphaFoldDB" id="B0N6K9"/>
<dbReference type="GO" id="GO:0008982">
    <property type="term" value="F:protein-N(PI)-phosphohistidine-sugar phosphotransferase activity"/>
    <property type="evidence" value="ECO:0007669"/>
    <property type="project" value="InterPro"/>
</dbReference>
<protein>
    <submittedName>
        <fullName evidence="11">Phosphotransferase system, EIIC</fullName>
    </submittedName>
</protein>
<dbReference type="InterPro" id="IPR050864">
    <property type="entry name" value="Bacterial_PTS_Sugar_Transport"/>
</dbReference>
<proteinExistence type="predicted"/>
<dbReference type="InterPro" id="IPR013014">
    <property type="entry name" value="PTS_EIIC_2"/>
</dbReference>
<keyword evidence="5" id="KW-0598">Phosphotransferase system</keyword>
<organism evidence="11 12">
    <name type="scientific">Thomasclavelia ramosa DSM 1402</name>
    <dbReference type="NCBI Taxonomy" id="445974"/>
    <lineage>
        <taxon>Bacteria</taxon>
        <taxon>Bacillati</taxon>
        <taxon>Bacillota</taxon>
        <taxon>Erysipelotrichia</taxon>
        <taxon>Erysipelotrichales</taxon>
        <taxon>Coprobacillaceae</taxon>
        <taxon>Thomasclavelia</taxon>
    </lineage>
</organism>
<evidence type="ECO:0000259" key="10">
    <source>
        <dbReference type="PROSITE" id="PS51104"/>
    </source>
</evidence>
<comment type="subcellular location">
    <subcellularLocation>
        <location evidence="1">Cell inner membrane</location>
        <topology evidence="1">Multi-pass membrane protein</topology>
    </subcellularLocation>
</comment>
<keyword evidence="4" id="KW-0762">Sugar transport</keyword>
<keyword evidence="3" id="KW-1003">Cell membrane</keyword>
<dbReference type="PANTHER" id="PTHR30505:SF0">
    <property type="entry name" value="FRUCTOSE-LIKE PTS SYSTEM EIIBC COMPONENT-RELATED"/>
    <property type="match status" value="1"/>
</dbReference>
<dbReference type="PROSITE" id="PS51104">
    <property type="entry name" value="PTS_EIIC_TYPE_2"/>
    <property type="match status" value="1"/>
</dbReference>
<evidence type="ECO:0000256" key="8">
    <source>
        <dbReference type="ARBA" id="ARBA00023136"/>
    </source>
</evidence>
<evidence type="ECO:0000256" key="1">
    <source>
        <dbReference type="ARBA" id="ARBA00004429"/>
    </source>
</evidence>
<dbReference type="PANTHER" id="PTHR30505">
    <property type="entry name" value="FRUCTOSE-LIKE PERMEASE"/>
    <property type="match status" value="1"/>
</dbReference>
<sequence>MKREVKRMKKFLKDAKGHIMSGIGYMLPLIIGASLVVAIPKLIGVAMGINSLDAYATKDGFLHILYLLEQVGWTGIGLVNTVLAGFIAFSIADKPAIGAGLIGGALASNTKAGFLGAVIAAFIAGYIVKWGKEHIKLPDSMQQMMPLVILPFLATGAVAIIMGVILATPLASINDALVSWLRDMCSGGTSQLILSLVLGAMIASDMGGPINKSAWMAGNVLMTEGIYQPNVYINCAICIPPLAYAIATVIKKNRFSPSFKEAGKGNWVMGFIGITEGAIPFTLVKASRLIPINMIGGALGAGICCLLGATADIPPVGGMYGFVSITGGWAYLVGIIVGALFIAIVAPMVVDFNDDKDEEETISVDDIEIVIE</sequence>
<dbReference type="eggNOG" id="COG1299">
    <property type="taxonomic scope" value="Bacteria"/>
</dbReference>
<keyword evidence="6 9" id="KW-0812">Transmembrane</keyword>
<feature type="transmembrane region" description="Helical" evidence="9">
    <location>
        <begin position="112"/>
        <end position="128"/>
    </location>
</feature>
<accession>B0N6K9</accession>
<dbReference type="NCBIfam" id="TIGR01427">
    <property type="entry name" value="PTS_IIC_fructo"/>
    <property type="match status" value="1"/>
</dbReference>
<name>B0N6K9_9FIRM</name>
<feature type="transmembrane region" description="Helical" evidence="9">
    <location>
        <begin position="21"/>
        <end position="43"/>
    </location>
</feature>
<reference evidence="11" key="1">
    <citation type="submission" date="2007-11" db="EMBL/GenBank/DDBJ databases">
        <authorList>
            <person name="Fulton L."/>
            <person name="Clifton S."/>
            <person name="Fulton B."/>
            <person name="Xu J."/>
            <person name="Minx P."/>
            <person name="Pepin K.H."/>
            <person name="Johnson M."/>
            <person name="Thiruvilangam P."/>
            <person name="Bhonagiri V."/>
            <person name="Nash W.E."/>
            <person name="Mardis E.R."/>
            <person name="Wilson R.K."/>
        </authorList>
    </citation>
    <scope>NUCLEOTIDE SEQUENCE [LARGE SCALE GENOMIC DNA]</scope>
    <source>
        <strain evidence="11">DSM 1402</strain>
    </source>
</reference>
<dbReference type="GO" id="GO:0005351">
    <property type="term" value="F:carbohydrate:proton symporter activity"/>
    <property type="evidence" value="ECO:0007669"/>
    <property type="project" value="InterPro"/>
</dbReference>
<feature type="domain" description="PTS EIIC type-2" evidence="10">
    <location>
        <begin position="15"/>
        <end position="349"/>
    </location>
</feature>
<evidence type="ECO:0000256" key="7">
    <source>
        <dbReference type="ARBA" id="ARBA00022989"/>
    </source>
</evidence>
<gene>
    <name evidence="11" type="ORF">CLORAM_02231</name>
</gene>
<feature type="transmembrane region" description="Helical" evidence="9">
    <location>
        <begin position="231"/>
        <end position="250"/>
    </location>
</feature>
<evidence type="ECO:0000313" key="12">
    <source>
        <dbReference type="Proteomes" id="UP000005798"/>
    </source>
</evidence>
<evidence type="ECO:0000256" key="5">
    <source>
        <dbReference type="ARBA" id="ARBA00022683"/>
    </source>
</evidence>
<feature type="transmembrane region" description="Helical" evidence="9">
    <location>
        <begin position="289"/>
        <end position="309"/>
    </location>
</feature>
<feature type="transmembrane region" description="Helical" evidence="9">
    <location>
        <begin position="71"/>
        <end position="92"/>
    </location>
</feature>
<dbReference type="Proteomes" id="UP000005798">
    <property type="component" value="Unassembled WGS sequence"/>
</dbReference>
<dbReference type="EMBL" id="ABFX02000008">
    <property type="protein sequence ID" value="EDS17447.1"/>
    <property type="molecule type" value="Genomic_DNA"/>
</dbReference>
<dbReference type="GO" id="GO:0009401">
    <property type="term" value="P:phosphoenolpyruvate-dependent sugar phosphotransferase system"/>
    <property type="evidence" value="ECO:0007669"/>
    <property type="project" value="UniProtKB-KW"/>
</dbReference>
<comment type="caution">
    <text evidence="11">The sequence shown here is derived from an EMBL/GenBank/DDBJ whole genome shotgun (WGS) entry which is preliminary data.</text>
</comment>
<evidence type="ECO:0000256" key="6">
    <source>
        <dbReference type="ARBA" id="ARBA00022692"/>
    </source>
</evidence>
<feature type="transmembrane region" description="Helical" evidence="9">
    <location>
        <begin position="148"/>
        <end position="171"/>
    </location>
</feature>
<keyword evidence="7 9" id="KW-1133">Transmembrane helix</keyword>
<dbReference type="HOGENOM" id="CLU_013155_0_1_9"/>
<evidence type="ECO:0000256" key="3">
    <source>
        <dbReference type="ARBA" id="ARBA00022475"/>
    </source>
</evidence>
<reference evidence="11" key="2">
    <citation type="submission" date="2014-06" db="EMBL/GenBank/DDBJ databases">
        <title>Draft genome sequence of Clostridium ramosum(DSM 1402).</title>
        <authorList>
            <person name="Sudarsanam P."/>
            <person name="Ley R."/>
            <person name="Guruge J."/>
            <person name="Turnbaugh P.J."/>
            <person name="Mahowald M."/>
            <person name="Liep D."/>
            <person name="Gordon J."/>
        </authorList>
    </citation>
    <scope>NUCLEOTIDE SEQUENCE</scope>
    <source>
        <strain evidence="11">DSM 1402</strain>
    </source>
</reference>
<evidence type="ECO:0000256" key="2">
    <source>
        <dbReference type="ARBA" id="ARBA00022448"/>
    </source>
</evidence>
<evidence type="ECO:0000256" key="4">
    <source>
        <dbReference type="ARBA" id="ARBA00022597"/>
    </source>
</evidence>